<dbReference type="GeneID" id="3700965"/>
<evidence type="ECO:0000256" key="1">
    <source>
        <dbReference type="ARBA" id="ARBA00022801"/>
    </source>
</evidence>
<proteinExistence type="predicted"/>
<dbReference type="eggNOG" id="arCOG01648">
    <property type="taxonomic scope" value="Archaea"/>
</dbReference>
<dbReference type="InterPro" id="IPR000073">
    <property type="entry name" value="AB_hydrolase_1"/>
</dbReference>
<dbReference type="STRING" id="348780.NP_0792A"/>
<dbReference type="RefSeq" id="WP_011322123.1">
    <property type="nucleotide sequence ID" value="NC_007426.1"/>
</dbReference>
<dbReference type="OrthoDB" id="111592at2157"/>
<organism evidence="3 4">
    <name type="scientific">Natronomonas pharaonis (strain ATCC 35678 / DSM 2160 / CIP 103997 / JCM 8858 / NBRC 14720 / NCIMB 2260 / Gabara)</name>
    <name type="common">Halobacterium pharaonis</name>
    <dbReference type="NCBI Taxonomy" id="348780"/>
    <lineage>
        <taxon>Archaea</taxon>
        <taxon>Methanobacteriati</taxon>
        <taxon>Methanobacteriota</taxon>
        <taxon>Stenosarchaea group</taxon>
        <taxon>Halobacteria</taxon>
        <taxon>Halobacteriales</taxon>
        <taxon>Natronomonadaceae</taxon>
        <taxon>Natronomonas</taxon>
    </lineage>
</organism>
<name>A0A1U7EU56_NATPD</name>
<keyword evidence="4" id="KW-1185">Reference proteome</keyword>
<protein>
    <submittedName>
        <fullName evidence="3">Alpha/beta hydrolase fold protein</fullName>
    </submittedName>
</protein>
<dbReference type="PANTHER" id="PTHR43798">
    <property type="entry name" value="MONOACYLGLYCEROL LIPASE"/>
    <property type="match status" value="1"/>
</dbReference>
<dbReference type="EMBL" id="CR936257">
    <property type="protein sequence ID" value="CAI48487.1"/>
    <property type="molecule type" value="Genomic_DNA"/>
</dbReference>
<dbReference type="Gene3D" id="3.40.50.1820">
    <property type="entry name" value="alpha/beta hydrolase"/>
    <property type="match status" value="1"/>
</dbReference>
<dbReference type="Pfam" id="PF12697">
    <property type="entry name" value="Abhydrolase_6"/>
    <property type="match status" value="1"/>
</dbReference>
<evidence type="ECO:0000313" key="3">
    <source>
        <dbReference type="EMBL" id="CAI48487.1"/>
    </source>
</evidence>
<evidence type="ECO:0000259" key="2">
    <source>
        <dbReference type="Pfam" id="PF12697"/>
    </source>
</evidence>
<gene>
    <name evidence="3" type="ordered locus">NP_0792A</name>
</gene>
<dbReference type="HOGENOM" id="CLU_020336_50_1_2"/>
<dbReference type="SUPFAM" id="SSF53474">
    <property type="entry name" value="alpha/beta-Hydrolases"/>
    <property type="match status" value="1"/>
</dbReference>
<dbReference type="InterPro" id="IPR050266">
    <property type="entry name" value="AB_hydrolase_sf"/>
</dbReference>
<accession>A0A1U7EU56</accession>
<reference evidence="3 4" key="1">
    <citation type="journal article" date="2005" name="Genome Res.">
        <title>Living with two extremes: conclusions from the genome sequence of Natronomonas pharaonis.</title>
        <authorList>
            <person name="Falb M."/>
            <person name="Pfeiffer F."/>
            <person name="Palm P."/>
            <person name="Rodewald K."/>
            <person name="Hickmann V."/>
            <person name="Tittor J."/>
            <person name="Oesterhelt D."/>
        </authorList>
    </citation>
    <scope>NUCLEOTIDE SEQUENCE [LARGE SCALE GENOMIC DNA]</scope>
    <source>
        <strain evidence="4">ATCC 35678 / DSM 2160 / CIP 103997 / JCM 8858 / NBRC 14720 / NCIMB 2260 / Gabara</strain>
    </source>
</reference>
<dbReference type="EnsemblBacteria" id="CAI48487">
    <property type="protein sequence ID" value="CAI48487"/>
    <property type="gene ID" value="NP_0792A"/>
</dbReference>
<dbReference type="InterPro" id="IPR029058">
    <property type="entry name" value="AB_hydrolase_fold"/>
</dbReference>
<dbReference type="GO" id="GO:0016787">
    <property type="term" value="F:hydrolase activity"/>
    <property type="evidence" value="ECO:0007669"/>
    <property type="project" value="UniProtKB-KW"/>
</dbReference>
<sequence length="259" mass="27931">MPTVTTDDTTLYYERSDHDGPTVAFIPDVGFGPWVWGWQAPSLSGRYETLIYAQRGTDGSDVAGPYTIDRLAADLEAVLADAGVRRVHLVGAGLGAMVALRYGHAYSRARSLSLFGAAADGDRIDAEALEALHPADQTRYRESLSLAFTDRFLVETGATDDIVEWRRAEDATGEALAGHREAALSFEARPLYEFSLPTLVCHGVDDPVVPQAAGEALAKDLPHGRFEPVEGKRCCYIEQSVAVTDALDGFIDAVDADAQ</sequence>
<dbReference type="PANTHER" id="PTHR43798:SF31">
    <property type="entry name" value="AB HYDROLASE SUPERFAMILY PROTEIN YCLE"/>
    <property type="match status" value="1"/>
</dbReference>
<dbReference type="Proteomes" id="UP000002698">
    <property type="component" value="Chromosome"/>
</dbReference>
<dbReference type="GO" id="GO:0016020">
    <property type="term" value="C:membrane"/>
    <property type="evidence" value="ECO:0007669"/>
    <property type="project" value="TreeGrafter"/>
</dbReference>
<dbReference type="KEGG" id="nph:NP_0792A"/>
<dbReference type="AlphaFoldDB" id="A0A1U7EU56"/>
<evidence type="ECO:0000313" key="4">
    <source>
        <dbReference type="Proteomes" id="UP000002698"/>
    </source>
</evidence>
<feature type="domain" description="AB hydrolase-1" evidence="2">
    <location>
        <begin position="25"/>
        <end position="224"/>
    </location>
</feature>
<dbReference type="ESTHER" id="natpd-q3itp6">
    <property type="family name" value="6_AlphaBeta_hydrolase"/>
</dbReference>
<keyword evidence="1 3" id="KW-0378">Hydrolase</keyword>